<evidence type="ECO:0000313" key="2">
    <source>
        <dbReference type="Proteomes" id="UP000708208"/>
    </source>
</evidence>
<dbReference type="AlphaFoldDB" id="A0A8J2JIJ3"/>
<sequence length="339" mass="38121">MASATSGTIIHERPKLGNSDFEISVLADELLPGEMELVGRVRINVYKKTGIYGLAVTLAPTNFAKILTHIGYYDERRKMPFPTPKRFWLIRDTFKYLPFQNCSVILQGNKVPDIIEWARVPTKSREHPVYSLLPGIHEFPFSFDLSSLEGTVGNFEHKCKRGFATIENNILVTVALFSGSPGLVTFPHRINLPNYAKLEQGLKKVAETTCCLKKGNQELVKFALKLNQQGYAFGEEVEFRVEKTQQASAARLVVIREMAVSMVRKIMVLVPKMEALFLGFYQETKSKHKVLLDKTILASKSTHLKGPCWSDSFVLPEGIIDTTDMSVEVSHGMEVSTYT</sequence>
<reference evidence="1" key="1">
    <citation type="submission" date="2021-06" db="EMBL/GenBank/DDBJ databases">
        <authorList>
            <person name="Hodson N. C."/>
            <person name="Mongue J. A."/>
            <person name="Jaron S. K."/>
        </authorList>
    </citation>
    <scope>NUCLEOTIDE SEQUENCE</scope>
</reference>
<organism evidence="1 2">
    <name type="scientific">Allacma fusca</name>
    <dbReference type="NCBI Taxonomy" id="39272"/>
    <lineage>
        <taxon>Eukaryota</taxon>
        <taxon>Metazoa</taxon>
        <taxon>Ecdysozoa</taxon>
        <taxon>Arthropoda</taxon>
        <taxon>Hexapoda</taxon>
        <taxon>Collembola</taxon>
        <taxon>Symphypleona</taxon>
        <taxon>Sminthuridae</taxon>
        <taxon>Allacma</taxon>
    </lineage>
</organism>
<dbReference type="Proteomes" id="UP000708208">
    <property type="component" value="Unassembled WGS sequence"/>
</dbReference>
<evidence type="ECO:0000313" key="1">
    <source>
        <dbReference type="EMBL" id="CAG7717680.1"/>
    </source>
</evidence>
<dbReference type="EMBL" id="CAJVCH010047830">
    <property type="protein sequence ID" value="CAG7717680.1"/>
    <property type="molecule type" value="Genomic_DNA"/>
</dbReference>
<proteinExistence type="predicted"/>
<gene>
    <name evidence="1" type="ORF">AFUS01_LOCUS7121</name>
</gene>
<name>A0A8J2JIJ3_9HEXA</name>
<comment type="caution">
    <text evidence="1">The sequence shown here is derived from an EMBL/GenBank/DDBJ whole genome shotgun (WGS) entry which is preliminary data.</text>
</comment>
<accession>A0A8J2JIJ3</accession>
<protein>
    <submittedName>
        <fullName evidence="1">Uncharacterized protein</fullName>
    </submittedName>
</protein>
<keyword evidence="2" id="KW-1185">Reference proteome</keyword>